<proteinExistence type="predicted"/>
<evidence type="ECO:0000259" key="1">
    <source>
        <dbReference type="Pfam" id="PF01408"/>
    </source>
</evidence>
<evidence type="ECO:0000259" key="2">
    <source>
        <dbReference type="Pfam" id="PF21378"/>
    </source>
</evidence>
<dbReference type="InterPro" id="IPR000683">
    <property type="entry name" value="Gfo/Idh/MocA-like_OxRdtase_N"/>
</dbReference>
<dbReference type="InterPro" id="IPR048477">
    <property type="entry name" value="YceM-like_C"/>
</dbReference>
<dbReference type="Pfam" id="PF21378">
    <property type="entry name" value="YceM-like_C"/>
    <property type="match status" value="1"/>
</dbReference>
<dbReference type="InterPro" id="IPR036291">
    <property type="entry name" value="NAD(P)-bd_dom_sf"/>
</dbReference>
<dbReference type="SUPFAM" id="SSF55347">
    <property type="entry name" value="Glyceraldehyde-3-phosphate dehydrogenase-like, C-terminal domain"/>
    <property type="match status" value="1"/>
</dbReference>
<feature type="domain" description="Gfo/Idh/MocA-like oxidoreductase N-terminal" evidence="1">
    <location>
        <begin position="1"/>
        <end position="120"/>
    </location>
</feature>
<dbReference type="Pfam" id="PF01408">
    <property type="entry name" value="GFO_IDH_MocA"/>
    <property type="match status" value="1"/>
</dbReference>
<dbReference type="SUPFAM" id="SSF51735">
    <property type="entry name" value="NAD(P)-binding Rossmann-fold domains"/>
    <property type="match status" value="1"/>
</dbReference>
<dbReference type="AlphaFoldDB" id="A0A2T5GLM3"/>
<dbReference type="Gene3D" id="3.40.50.720">
    <property type="entry name" value="NAD(P)-binding Rossmann-like Domain"/>
    <property type="match status" value="1"/>
</dbReference>
<organism evidence="3 4">
    <name type="scientific">Sphingomonas aurantiaca</name>
    <dbReference type="NCBI Taxonomy" id="185949"/>
    <lineage>
        <taxon>Bacteria</taxon>
        <taxon>Pseudomonadati</taxon>
        <taxon>Pseudomonadota</taxon>
        <taxon>Alphaproteobacteria</taxon>
        <taxon>Sphingomonadales</taxon>
        <taxon>Sphingomonadaceae</taxon>
        <taxon>Sphingomonas</taxon>
    </lineage>
</organism>
<dbReference type="EMBL" id="QAOG01000003">
    <property type="protein sequence ID" value="PTQ60222.1"/>
    <property type="molecule type" value="Genomic_DNA"/>
</dbReference>
<dbReference type="Gene3D" id="3.30.360.10">
    <property type="entry name" value="Dihydrodipicolinate Reductase, domain 2"/>
    <property type="match status" value="1"/>
</dbReference>
<dbReference type="GO" id="GO:0000166">
    <property type="term" value="F:nucleotide binding"/>
    <property type="evidence" value="ECO:0007669"/>
    <property type="project" value="InterPro"/>
</dbReference>
<evidence type="ECO:0000313" key="4">
    <source>
        <dbReference type="Proteomes" id="UP000244189"/>
    </source>
</evidence>
<evidence type="ECO:0000313" key="3">
    <source>
        <dbReference type="EMBL" id="PTQ60222.1"/>
    </source>
</evidence>
<protein>
    <submittedName>
        <fullName evidence="3">Virulence factor</fullName>
    </submittedName>
</protein>
<dbReference type="Proteomes" id="UP000244189">
    <property type="component" value="Unassembled WGS sequence"/>
</dbReference>
<reference evidence="3 4" key="1">
    <citation type="submission" date="2018-04" db="EMBL/GenBank/DDBJ databases">
        <title>Genomic Encyclopedia of Type Strains, Phase III (KMG-III): the genomes of soil and plant-associated and newly described type strains.</title>
        <authorList>
            <person name="Whitman W."/>
        </authorList>
    </citation>
    <scope>NUCLEOTIDE SEQUENCE [LARGE SCALE GENOMIC DNA]</scope>
    <source>
        <strain evidence="3 4">MA101b</strain>
    </source>
</reference>
<dbReference type="PANTHER" id="PTHR43708:SF4">
    <property type="entry name" value="OXIDOREDUCTASE YCEM-RELATED"/>
    <property type="match status" value="1"/>
</dbReference>
<gene>
    <name evidence="3" type="ORF">C8J26_1932</name>
</gene>
<name>A0A2T5GLM3_9SPHN</name>
<dbReference type="InterPro" id="IPR051317">
    <property type="entry name" value="Gfo/Idh/MocA_oxidoreduct"/>
</dbReference>
<comment type="caution">
    <text evidence="3">The sequence shown here is derived from an EMBL/GenBank/DDBJ whole genome shotgun (WGS) entry which is preliminary data.</text>
</comment>
<dbReference type="RefSeq" id="WP_107957709.1">
    <property type="nucleotide sequence ID" value="NZ_JASPFP010000001.1"/>
</dbReference>
<keyword evidence="4" id="KW-1185">Reference proteome</keyword>
<sequence length="300" mass="32983">MRVIMAGLGDIARKAYLPVLAATPGIELHLVTRDRAVLAALGATYRIAHLHDSLDSALSAARFDAAFVHSATPAHPEMVETLLGHGAAVLVDKPLADTFDSAARLVDLAHRQRRLLAIGFNRRFAPDYAALRSEPRAFMLMQKHRHAQPDTPRRVVFDDFIHVVDTLRFLAPGPIARTQIETIVRDGLLSGITLTLAADGYHAIGTMQRDSGLDEERLDVIAAGRRRSVLNLSETRDQAGTDARTRRGDWTPVTRQRGFEAMCADFLAGVREARPTAAEDILATHRLCEDIVRHAEAGER</sequence>
<accession>A0A2T5GLM3</accession>
<dbReference type="PANTHER" id="PTHR43708">
    <property type="entry name" value="CONSERVED EXPRESSED OXIDOREDUCTASE (EUROFUNG)"/>
    <property type="match status" value="1"/>
</dbReference>
<feature type="domain" description="YceM-like C-terminal" evidence="2">
    <location>
        <begin position="136"/>
        <end position="236"/>
    </location>
</feature>